<gene>
    <name evidence="1" type="ORF">METZ01_LOCUS283022</name>
</gene>
<feature type="non-terminal residue" evidence="1">
    <location>
        <position position="51"/>
    </location>
</feature>
<dbReference type="EMBL" id="UINC01083964">
    <property type="protein sequence ID" value="SVC30168.1"/>
    <property type="molecule type" value="Genomic_DNA"/>
</dbReference>
<protein>
    <submittedName>
        <fullName evidence="1">Uncharacterized protein</fullName>
    </submittedName>
</protein>
<name>A0A382KZR6_9ZZZZ</name>
<reference evidence="1" key="1">
    <citation type="submission" date="2018-05" db="EMBL/GenBank/DDBJ databases">
        <authorList>
            <person name="Lanie J.A."/>
            <person name="Ng W.-L."/>
            <person name="Kazmierczak K.M."/>
            <person name="Andrzejewski T.M."/>
            <person name="Davidsen T.M."/>
            <person name="Wayne K.J."/>
            <person name="Tettelin H."/>
            <person name="Glass J.I."/>
            <person name="Rusch D."/>
            <person name="Podicherti R."/>
            <person name="Tsui H.-C.T."/>
            <person name="Winkler M.E."/>
        </authorList>
    </citation>
    <scope>NUCLEOTIDE SEQUENCE</scope>
</reference>
<dbReference type="AlphaFoldDB" id="A0A382KZR6"/>
<sequence length="51" mass="5821">MNLSPEKIQQELNYFYTDHAQKLLKSKGVPAGTFQGHKIVKFNISGGVFYF</sequence>
<evidence type="ECO:0000313" key="1">
    <source>
        <dbReference type="EMBL" id="SVC30168.1"/>
    </source>
</evidence>
<organism evidence="1">
    <name type="scientific">marine metagenome</name>
    <dbReference type="NCBI Taxonomy" id="408172"/>
    <lineage>
        <taxon>unclassified sequences</taxon>
        <taxon>metagenomes</taxon>
        <taxon>ecological metagenomes</taxon>
    </lineage>
</organism>
<proteinExistence type="predicted"/>
<accession>A0A382KZR6</accession>